<dbReference type="EMBL" id="CP001710">
    <property type="protein sequence ID" value="ADL58571.1"/>
    <property type="molecule type" value="Genomic_DNA"/>
</dbReference>
<dbReference type="STRING" id="79929.MTBMA_c09760"/>
<dbReference type="RefSeq" id="WP_013295794.1">
    <property type="nucleotide sequence ID" value="NC_014408.1"/>
</dbReference>
<accession>D9PWH3</accession>
<dbReference type="Proteomes" id="UP000000345">
    <property type="component" value="Chromosome"/>
</dbReference>
<evidence type="ECO:0000313" key="2">
    <source>
        <dbReference type="EMBL" id="ADL58571.1"/>
    </source>
</evidence>
<protein>
    <submittedName>
        <fullName evidence="2">Uncharacterized protein</fullName>
    </submittedName>
</protein>
<evidence type="ECO:0000256" key="1">
    <source>
        <dbReference type="SAM" id="Phobius"/>
    </source>
</evidence>
<sequence>MRLDVSRSPWASSVTNLRPGHIYGCTGGQVPIEYLLLTGAGLLIATLIAVQAGMQLELMAAHSAAKTGALEGVTTDTLAVYPAVTFEEYQNQKPVLLQPSDVRVLRVELIDEGYNSTYGRRKFRLRAWLSGPPMESSLRESLSDRVNFCMRRSISRTFRTENLTGTYHNPALSDHYVFTTSEAVWLPP</sequence>
<proteinExistence type="predicted"/>
<keyword evidence="1" id="KW-1133">Transmembrane helix</keyword>
<evidence type="ECO:0000313" key="3">
    <source>
        <dbReference type="Proteomes" id="UP000000345"/>
    </source>
</evidence>
<dbReference type="PaxDb" id="79929-MTBMA_c09760"/>
<dbReference type="GeneID" id="9704684"/>
<organism evidence="2 3">
    <name type="scientific">Methanothermobacter marburgensis (strain ATCC BAA-927 / DSM 2133 / JCM 14651 / NBRC 100331 / OCM 82 / Marburg)</name>
    <name type="common">Methanobacterium thermoautotrophicum</name>
    <dbReference type="NCBI Taxonomy" id="79929"/>
    <lineage>
        <taxon>Archaea</taxon>
        <taxon>Methanobacteriati</taxon>
        <taxon>Methanobacteriota</taxon>
        <taxon>Methanomada group</taxon>
        <taxon>Methanobacteria</taxon>
        <taxon>Methanobacteriales</taxon>
        <taxon>Methanobacteriaceae</taxon>
        <taxon>Methanothermobacter</taxon>
    </lineage>
</organism>
<dbReference type="GeneID" id="41327883"/>
<dbReference type="KEGG" id="mmg:MTBMA_c09760"/>
<name>D9PWH3_METTM</name>
<keyword evidence="3" id="KW-1185">Reference proteome</keyword>
<feature type="transmembrane region" description="Helical" evidence="1">
    <location>
        <begin position="34"/>
        <end position="54"/>
    </location>
</feature>
<keyword evidence="1" id="KW-0472">Membrane</keyword>
<gene>
    <name evidence="2" type="ordered locus">MTBMA_c09760</name>
</gene>
<reference evidence="2 3" key="2">
    <citation type="journal article" date="2010" name="J. Bacteriol.">
        <title>Complete genome sequence of Methanothermobacter marburgensis, a methanoarchaeon model organism.</title>
        <authorList>
            <person name="Liesegang H."/>
            <person name="Kaster A.K."/>
            <person name="Wiezer A."/>
            <person name="Goenrich M."/>
            <person name="Wollherr A."/>
            <person name="Seedorf H."/>
            <person name="Gottschalk G."/>
            <person name="Thauer R.K."/>
        </authorList>
    </citation>
    <scope>NUCLEOTIDE SEQUENCE [LARGE SCALE GENOMIC DNA]</scope>
    <source>
        <strain evidence="3">ATCC BAA-927 / DSM 2133 / JCM 14651 / NBRC 100331 / OCM 82 / Marburg</strain>
    </source>
</reference>
<keyword evidence="1" id="KW-0812">Transmembrane</keyword>
<dbReference type="AlphaFoldDB" id="D9PWH3"/>
<dbReference type="HOGENOM" id="CLU_1536692_0_0_2"/>
<reference key="1">
    <citation type="submission" date="2009-08" db="EMBL/GenBank/DDBJ databases">
        <title>The genome sequence of Methanothermobacter marburgensis.</title>
        <authorList>
            <person name="Kaster A."/>
            <person name="Seedorf H."/>
            <person name="Goenrich M."/>
            <person name="Wiezer A."/>
            <person name="Liesegang H."/>
            <person name="Thauer R."/>
            <person name="Gottschalk G."/>
        </authorList>
    </citation>
    <scope>NUCLEOTIDE SEQUENCE</scope>
    <source>
        <strain>Marburg</strain>
    </source>
</reference>